<evidence type="ECO:0000256" key="1">
    <source>
        <dbReference type="ARBA" id="ARBA00007664"/>
    </source>
</evidence>
<dbReference type="InterPro" id="IPR001254">
    <property type="entry name" value="Trypsin_dom"/>
</dbReference>
<accession>A0A6G0WDS7</accession>
<dbReference type="PANTHER" id="PTHR24276:SF98">
    <property type="entry name" value="FI18310P1-RELATED"/>
    <property type="match status" value="1"/>
</dbReference>
<dbReference type="VEuPathDB" id="FungiDB:AeMF1_002563"/>
<dbReference type="SMART" id="SM00020">
    <property type="entry name" value="Tryp_SPc"/>
    <property type="match status" value="1"/>
</dbReference>
<keyword evidence="3" id="KW-0843">Virulence</keyword>
<evidence type="ECO:0000256" key="6">
    <source>
        <dbReference type="SAM" id="MobiDB-lite"/>
    </source>
</evidence>
<dbReference type="InterPro" id="IPR018114">
    <property type="entry name" value="TRYPSIN_HIS"/>
</dbReference>
<dbReference type="AlphaFoldDB" id="A0A6G0WDS7"/>
<evidence type="ECO:0000313" key="9">
    <source>
        <dbReference type="EMBL" id="KAF0725473.1"/>
    </source>
</evidence>
<dbReference type="PROSITE" id="PS00134">
    <property type="entry name" value="TRYPSIN_HIS"/>
    <property type="match status" value="1"/>
</dbReference>
<evidence type="ECO:0000256" key="4">
    <source>
        <dbReference type="ARBA" id="ARBA00023157"/>
    </source>
</evidence>
<reference evidence="9 10" key="1">
    <citation type="submission" date="2019-07" db="EMBL/GenBank/DDBJ databases">
        <title>Genomics analysis of Aphanomyces spp. identifies a new class of oomycete effector associated with host adaptation.</title>
        <authorList>
            <person name="Gaulin E."/>
        </authorList>
    </citation>
    <scope>NUCLEOTIDE SEQUENCE [LARGE SCALE GENOMIC DNA]</scope>
    <source>
        <strain evidence="9 10">ATCC 201684</strain>
    </source>
</reference>
<evidence type="ECO:0000259" key="8">
    <source>
        <dbReference type="PROSITE" id="PS50240"/>
    </source>
</evidence>
<evidence type="ECO:0000256" key="2">
    <source>
        <dbReference type="ARBA" id="ARBA00022729"/>
    </source>
</evidence>
<dbReference type="GO" id="GO:0004252">
    <property type="term" value="F:serine-type endopeptidase activity"/>
    <property type="evidence" value="ECO:0007669"/>
    <property type="project" value="InterPro"/>
</dbReference>
<evidence type="ECO:0000256" key="5">
    <source>
        <dbReference type="ARBA" id="ARBA00023180"/>
    </source>
</evidence>
<keyword evidence="4" id="KW-1015">Disulfide bond</keyword>
<organism evidence="9 10">
    <name type="scientific">Aphanomyces euteiches</name>
    <dbReference type="NCBI Taxonomy" id="100861"/>
    <lineage>
        <taxon>Eukaryota</taxon>
        <taxon>Sar</taxon>
        <taxon>Stramenopiles</taxon>
        <taxon>Oomycota</taxon>
        <taxon>Saprolegniomycetes</taxon>
        <taxon>Saprolegniales</taxon>
        <taxon>Verrucalvaceae</taxon>
        <taxon>Aphanomyces</taxon>
    </lineage>
</organism>
<evidence type="ECO:0000313" key="10">
    <source>
        <dbReference type="Proteomes" id="UP000481153"/>
    </source>
</evidence>
<dbReference type="PRINTS" id="PR00722">
    <property type="entry name" value="CHYMOTRYPSIN"/>
</dbReference>
<feature type="region of interest" description="Disordered" evidence="6">
    <location>
        <begin position="231"/>
        <end position="261"/>
    </location>
</feature>
<evidence type="ECO:0000256" key="3">
    <source>
        <dbReference type="ARBA" id="ARBA00023026"/>
    </source>
</evidence>
<dbReference type="PANTHER" id="PTHR24276">
    <property type="entry name" value="POLYSERASE-RELATED"/>
    <property type="match status" value="1"/>
</dbReference>
<name>A0A6G0WDS7_9STRA</name>
<dbReference type="Pfam" id="PF00089">
    <property type="entry name" value="Trypsin"/>
    <property type="match status" value="1"/>
</dbReference>
<dbReference type="Gene3D" id="2.40.10.10">
    <property type="entry name" value="Trypsin-like serine proteases"/>
    <property type="match status" value="1"/>
</dbReference>
<evidence type="ECO:0000256" key="7">
    <source>
        <dbReference type="SAM" id="SignalP"/>
    </source>
</evidence>
<proteinExistence type="inferred from homology"/>
<dbReference type="GO" id="GO:0006508">
    <property type="term" value="P:proteolysis"/>
    <property type="evidence" value="ECO:0007669"/>
    <property type="project" value="InterPro"/>
</dbReference>
<comment type="similarity">
    <text evidence="1">Belongs to the peptidase S1 family.</text>
</comment>
<feature type="compositionally biased region" description="Basic and acidic residues" evidence="6">
    <location>
        <begin position="238"/>
        <end position="251"/>
    </location>
</feature>
<dbReference type="PROSITE" id="PS50240">
    <property type="entry name" value="TRYPSIN_DOM"/>
    <property type="match status" value="1"/>
</dbReference>
<comment type="caution">
    <text evidence="9">The sequence shown here is derived from an EMBL/GenBank/DDBJ whole genome shotgun (WGS) entry which is preliminary data.</text>
</comment>
<dbReference type="SUPFAM" id="SSF50494">
    <property type="entry name" value="Trypsin-like serine proteases"/>
    <property type="match status" value="1"/>
</dbReference>
<gene>
    <name evidence="9" type="ORF">Ae201684_016036</name>
</gene>
<keyword evidence="10" id="KW-1185">Reference proteome</keyword>
<keyword evidence="2 7" id="KW-0732">Signal</keyword>
<feature type="domain" description="Peptidase S1" evidence="8">
    <location>
        <begin position="20"/>
        <end position="234"/>
    </location>
</feature>
<protein>
    <recommendedName>
        <fullName evidence="8">Peptidase S1 domain-containing protein</fullName>
    </recommendedName>
</protein>
<dbReference type="InterPro" id="IPR001314">
    <property type="entry name" value="Peptidase_S1A"/>
</dbReference>
<feature type="chain" id="PRO_5026353169" description="Peptidase S1 domain-containing protein" evidence="7">
    <location>
        <begin position="16"/>
        <end position="261"/>
    </location>
</feature>
<dbReference type="InterPro" id="IPR009003">
    <property type="entry name" value="Peptidase_S1_PA"/>
</dbReference>
<dbReference type="InterPro" id="IPR050430">
    <property type="entry name" value="Peptidase_S1"/>
</dbReference>
<dbReference type="InterPro" id="IPR043504">
    <property type="entry name" value="Peptidase_S1_PA_chymotrypsin"/>
</dbReference>
<keyword evidence="5" id="KW-0325">Glycoprotein</keyword>
<dbReference type="EMBL" id="VJMJ01000241">
    <property type="protein sequence ID" value="KAF0725473.1"/>
    <property type="molecule type" value="Genomic_DNA"/>
</dbReference>
<sequence>MLALLLPLMLVATAALHIDMINGHTAPEPILSSIVSLSLNKGGTHTCTGVLITPQHILTAAHCIGYAQWAVFRSNGVHELLEIAGTRLHPNAKTKYPTSYDIGVLVLRKKSKQPPVKLQFDNLTLGTPVWVYGGGNTAFNLTTSSPTIKEMNASVTRQSECPTDDANTTLVDSMVCINGAVTCKGDSGGPVTVVQDGQHYVVAVASWAHVLCDSPIAGYARVSAARDFLEPYLSPPRKTPERTPRHDDRPPHHPLFVDSLD</sequence>
<dbReference type="Proteomes" id="UP000481153">
    <property type="component" value="Unassembled WGS sequence"/>
</dbReference>
<feature type="signal peptide" evidence="7">
    <location>
        <begin position="1"/>
        <end position="15"/>
    </location>
</feature>